<evidence type="ECO:0000313" key="2">
    <source>
        <dbReference type="EnsemblPlants" id="AET2Gv20762000.1"/>
    </source>
</evidence>
<sequence length="72" mass="7955">PTRTRTNKSRQAPLVLSSRTAPHTVSFLPPLSPPKTRPRDLSLKIHPLIPDPTAQISPTRIAPSRAPLLPFF</sequence>
<organism evidence="2 3">
    <name type="scientific">Aegilops tauschii subsp. strangulata</name>
    <name type="common">Goatgrass</name>
    <dbReference type="NCBI Taxonomy" id="200361"/>
    <lineage>
        <taxon>Eukaryota</taxon>
        <taxon>Viridiplantae</taxon>
        <taxon>Streptophyta</taxon>
        <taxon>Embryophyta</taxon>
        <taxon>Tracheophyta</taxon>
        <taxon>Spermatophyta</taxon>
        <taxon>Magnoliopsida</taxon>
        <taxon>Liliopsida</taxon>
        <taxon>Poales</taxon>
        <taxon>Poaceae</taxon>
        <taxon>BOP clade</taxon>
        <taxon>Pooideae</taxon>
        <taxon>Triticodae</taxon>
        <taxon>Triticeae</taxon>
        <taxon>Triticinae</taxon>
        <taxon>Aegilops</taxon>
    </lineage>
</organism>
<reference evidence="3" key="2">
    <citation type="journal article" date="2017" name="Nat. Plants">
        <title>The Aegilops tauschii genome reveals multiple impacts of transposons.</title>
        <authorList>
            <person name="Zhao G."/>
            <person name="Zou C."/>
            <person name="Li K."/>
            <person name="Wang K."/>
            <person name="Li T."/>
            <person name="Gao L."/>
            <person name="Zhang X."/>
            <person name="Wang H."/>
            <person name="Yang Z."/>
            <person name="Liu X."/>
            <person name="Jiang W."/>
            <person name="Mao L."/>
            <person name="Kong X."/>
            <person name="Jiao Y."/>
            <person name="Jia J."/>
        </authorList>
    </citation>
    <scope>NUCLEOTIDE SEQUENCE [LARGE SCALE GENOMIC DNA]</scope>
    <source>
        <strain evidence="3">cv. AL8/78</strain>
    </source>
</reference>
<keyword evidence="3" id="KW-1185">Reference proteome</keyword>
<reference evidence="2" key="5">
    <citation type="journal article" date="2021" name="G3 (Bethesda)">
        <title>Aegilops tauschii genome assembly Aet v5.0 features greater sequence contiguity and improved annotation.</title>
        <authorList>
            <person name="Wang L."/>
            <person name="Zhu T."/>
            <person name="Rodriguez J.C."/>
            <person name="Deal K.R."/>
            <person name="Dubcovsky J."/>
            <person name="McGuire P.E."/>
            <person name="Lux T."/>
            <person name="Spannagl M."/>
            <person name="Mayer K.F.X."/>
            <person name="Baldrich P."/>
            <person name="Meyers B.C."/>
            <person name="Huo N."/>
            <person name="Gu Y.Q."/>
            <person name="Zhou H."/>
            <person name="Devos K.M."/>
            <person name="Bennetzen J.L."/>
            <person name="Unver T."/>
            <person name="Budak H."/>
            <person name="Gulick P.J."/>
            <person name="Galiba G."/>
            <person name="Kalapos B."/>
            <person name="Nelson D.R."/>
            <person name="Li P."/>
            <person name="You F.M."/>
            <person name="Luo M.C."/>
            <person name="Dvorak J."/>
        </authorList>
    </citation>
    <scope>NUCLEOTIDE SEQUENCE [LARGE SCALE GENOMIC DNA]</scope>
    <source>
        <strain evidence="2">cv. AL8/78</strain>
    </source>
</reference>
<dbReference type="EnsemblPlants" id="AET2Gv20762000.1">
    <property type="protein sequence ID" value="AET2Gv20762000.1"/>
    <property type="gene ID" value="AET2Gv20762000"/>
</dbReference>
<accession>A0A453C7P6</accession>
<dbReference type="Gramene" id="AET2Gv20762000.1">
    <property type="protein sequence ID" value="AET2Gv20762000.1"/>
    <property type="gene ID" value="AET2Gv20762000"/>
</dbReference>
<evidence type="ECO:0000256" key="1">
    <source>
        <dbReference type="SAM" id="MobiDB-lite"/>
    </source>
</evidence>
<name>A0A453C7P6_AEGTS</name>
<proteinExistence type="predicted"/>
<dbReference type="Proteomes" id="UP000015105">
    <property type="component" value="Chromosome 2D"/>
</dbReference>
<feature type="region of interest" description="Disordered" evidence="1">
    <location>
        <begin position="19"/>
        <end position="41"/>
    </location>
</feature>
<reference evidence="2" key="3">
    <citation type="journal article" date="2017" name="Nature">
        <title>Genome sequence of the progenitor of the wheat D genome Aegilops tauschii.</title>
        <authorList>
            <person name="Luo M.C."/>
            <person name="Gu Y.Q."/>
            <person name="Puiu D."/>
            <person name="Wang H."/>
            <person name="Twardziok S.O."/>
            <person name="Deal K.R."/>
            <person name="Huo N."/>
            <person name="Zhu T."/>
            <person name="Wang L."/>
            <person name="Wang Y."/>
            <person name="McGuire P.E."/>
            <person name="Liu S."/>
            <person name="Long H."/>
            <person name="Ramasamy R.K."/>
            <person name="Rodriguez J.C."/>
            <person name="Van S.L."/>
            <person name="Yuan L."/>
            <person name="Wang Z."/>
            <person name="Xia Z."/>
            <person name="Xiao L."/>
            <person name="Anderson O.D."/>
            <person name="Ouyang S."/>
            <person name="Liang Y."/>
            <person name="Zimin A.V."/>
            <person name="Pertea G."/>
            <person name="Qi P."/>
            <person name="Bennetzen J.L."/>
            <person name="Dai X."/>
            <person name="Dawson M.W."/>
            <person name="Muller H.G."/>
            <person name="Kugler K."/>
            <person name="Rivarola-Duarte L."/>
            <person name="Spannagl M."/>
            <person name="Mayer K.F.X."/>
            <person name="Lu F.H."/>
            <person name="Bevan M.W."/>
            <person name="Leroy P."/>
            <person name="Li P."/>
            <person name="You F.M."/>
            <person name="Sun Q."/>
            <person name="Liu Z."/>
            <person name="Lyons E."/>
            <person name="Wicker T."/>
            <person name="Salzberg S.L."/>
            <person name="Devos K.M."/>
            <person name="Dvorak J."/>
        </authorList>
    </citation>
    <scope>NUCLEOTIDE SEQUENCE [LARGE SCALE GENOMIC DNA]</scope>
    <source>
        <strain evidence="2">cv. AL8/78</strain>
    </source>
</reference>
<protein>
    <submittedName>
        <fullName evidence="2">Uncharacterized protein</fullName>
    </submittedName>
</protein>
<evidence type="ECO:0000313" key="3">
    <source>
        <dbReference type="Proteomes" id="UP000015105"/>
    </source>
</evidence>
<reference evidence="3" key="1">
    <citation type="journal article" date="2014" name="Science">
        <title>Ancient hybridizations among the ancestral genomes of bread wheat.</title>
        <authorList>
            <consortium name="International Wheat Genome Sequencing Consortium,"/>
            <person name="Marcussen T."/>
            <person name="Sandve S.R."/>
            <person name="Heier L."/>
            <person name="Spannagl M."/>
            <person name="Pfeifer M."/>
            <person name="Jakobsen K.S."/>
            <person name="Wulff B.B."/>
            <person name="Steuernagel B."/>
            <person name="Mayer K.F."/>
            <person name="Olsen O.A."/>
        </authorList>
    </citation>
    <scope>NUCLEOTIDE SEQUENCE [LARGE SCALE GENOMIC DNA]</scope>
    <source>
        <strain evidence="3">cv. AL8/78</strain>
    </source>
</reference>
<dbReference type="AlphaFoldDB" id="A0A453C7P6"/>
<reference evidence="2" key="4">
    <citation type="submission" date="2019-03" db="UniProtKB">
        <authorList>
            <consortium name="EnsemblPlants"/>
        </authorList>
    </citation>
    <scope>IDENTIFICATION</scope>
</reference>